<reference evidence="4" key="3">
    <citation type="submission" date="2018-08" db="EMBL/GenBank/DDBJ databases">
        <authorList>
            <person name="Guldener U."/>
        </authorList>
    </citation>
    <scope>NUCLEOTIDE SEQUENCE</scope>
    <source>
        <strain evidence="4">UB2</strain>
    </source>
</reference>
<feature type="compositionally biased region" description="Low complexity" evidence="2">
    <location>
        <begin position="548"/>
        <end position="558"/>
    </location>
</feature>
<sequence length="933" mass="101063">MVVSLREQPPKKSKLSLFRLAKSPGKSTSSSSASERDHRAYASNTYPSSAEQSTPRNAPTSLNDPRIVPNTCQAASQAGPAVGAVHYHYPESSISDAMQQSSDLDEQQQSRPIRPDSLPLQVFVHPADAASTEHKFVGANWPALAKIQTDVILPSASGKHYRTRSHFSIPDVIVTTCEEEGQKQLVQISIPAHKRRSYVLREGSNADNRRSNKKSSTAGFASKGRPAPLIQFDADQIEGMSRSGSLPSLGSSPISPTSTTATSLTSPSSSASSSLSKGSTMGKRSRKSPFPMLFGRKSLDSARANVEQQQVYVEEPPPFTLTTPGSQHDGLLFSSHHGGSVSAPPSRSIFGRTTSLPSPPVTPTSTSRLLTKKEIKAKAKEELALIKELERVDKLVKQHDLKARKTQKKAEAKERKRAAKLAQINHEFREQGAARPSVDTTSSAKTSRKTIFQASTRAAPFTVLARRTSVRGTPMPEVRTLVGERRGSEPILSNASESRASVTTPLSIDLPASEKLPFSQPRAAPLPKIFSTPQPFAQAAIQSSAPERTSTTKSSGSSPPRPSRPTPAPPAQSSIAPLSLVKDAQVDTVEAETSISKDPDETQNWSRQSWSELNAGLSSGPLPSLIYPTVSTSTIDEDSEERAVRNARRASVQRVLALSDANGAALQKRASLRKRGSQQYMLKRQSSHMQGGADARSDSMRSSAASLHRRTLIRRVGEEEGWKVIDGEEECRANESVIAQPDLSATKWDWVEEEEEPRLKRGTIMRGERMEVEMDLVLTDLRAAQHADQARKHVKEGSGERTPTQETVIDPFTTTRRISPPRPNRSGRREAGQDDGTGHSSSISSNDSFSSQSSGTGTAATMVNDAAAKGADEGMVCFSRPFSPEHQIGHFSIDEDKENNAGMKESAKGSKDSQFRLSLALAPLQPLDLFSQT</sequence>
<feature type="compositionally biased region" description="Basic and acidic residues" evidence="2">
    <location>
        <begin position="788"/>
        <end position="799"/>
    </location>
</feature>
<feature type="compositionally biased region" description="Polar residues" evidence="2">
    <location>
        <begin position="438"/>
        <end position="449"/>
    </location>
</feature>
<feature type="compositionally biased region" description="Low complexity" evidence="2">
    <location>
        <begin position="840"/>
        <end position="854"/>
    </location>
</feature>
<feature type="compositionally biased region" description="Pro residues" evidence="2">
    <location>
        <begin position="559"/>
        <end position="570"/>
    </location>
</feature>
<evidence type="ECO:0000313" key="3">
    <source>
        <dbReference type="EMBL" id="SAM83809.1"/>
    </source>
</evidence>
<evidence type="ECO:0000313" key="6">
    <source>
        <dbReference type="Proteomes" id="UP000658997"/>
    </source>
</evidence>
<dbReference type="EMBL" id="LT558127">
    <property type="protein sequence ID" value="SAM83809.1"/>
    <property type="molecule type" value="Genomic_DNA"/>
</dbReference>
<feature type="region of interest" description="Disordered" evidence="2">
    <location>
        <begin position="1"/>
        <end position="75"/>
    </location>
</feature>
<feature type="region of interest" description="Disordered" evidence="2">
    <location>
        <begin position="430"/>
        <end position="449"/>
    </location>
</feature>
<feature type="compositionally biased region" description="Low complexity" evidence="2">
    <location>
        <begin position="240"/>
        <end position="280"/>
    </location>
</feature>
<feature type="region of interest" description="Disordered" evidence="2">
    <location>
        <begin position="878"/>
        <end position="913"/>
    </location>
</feature>
<dbReference type="OrthoDB" id="3367033at2759"/>
<dbReference type="Proteomes" id="UP000658997">
    <property type="component" value="Unassembled WGS sequence"/>
</dbReference>
<name>A0A1K0G801_9BASI</name>
<keyword evidence="6" id="KW-1185">Reference proteome</keyword>
<feature type="region of interest" description="Disordered" evidence="2">
    <location>
        <begin position="240"/>
        <end position="293"/>
    </location>
</feature>
<feature type="compositionally biased region" description="Polar residues" evidence="2">
    <location>
        <begin position="535"/>
        <end position="547"/>
    </location>
</feature>
<gene>
    <name evidence="4" type="ORF">UBRO2_03718</name>
    <name evidence="3" type="ORF">UBRO_06488</name>
</gene>
<evidence type="ECO:0000256" key="2">
    <source>
        <dbReference type="SAM" id="MobiDB-lite"/>
    </source>
</evidence>
<feature type="region of interest" description="Disordered" evidence="2">
    <location>
        <begin position="788"/>
        <end position="857"/>
    </location>
</feature>
<protein>
    <submittedName>
        <fullName evidence="3">Uncharacterized protein</fullName>
    </submittedName>
</protein>
<reference evidence="3" key="2">
    <citation type="submission" date="2016-04" db="EMBL/GenBank/DDBJ databases">
        <authorList>
            <person name="Evans L.H."/>
            <person name="Alamgir A."/>
            <person name="Owens N."/>
            <person name="Weber N.D."/>
            <person name="Virtaneva K."/>
            <person name="Barbian K."/>
            <person name="Babar A."/>
            <person name="Rosenke K."/>
        </authorList>
    </citation>
    <scope>NUCLEOTIDE SEQUENCE</scope>
    <source>
        <strain evidence="3">UB2112</strain>
    </source>
</reference>
<proteinExistence type="predicted"/>
<dbReference type="Proteomes" id="UP000179920">
    <property type="component" value="Chromosome XI"/>
</dbReference>
<feature type="region of interest" description="Disordered" evidence="2">
    <location>
        <begin position="337"/>
        <end position="367"/>
    </location>
</feature>
<evidence type="ECO:0000313" key="4">
    <source>
        <dbReference type="EMBL" id="SYW80450.1"/>
    </source>
</evidence>
<feature type="compositionally biased region" description="Low complexity" evidence="2">
    <location>
        <begin position="23"/>
        <end position="33"/>
    </location>
</feature>
<feature type="region of interest" description="Disordered" evidence="2">
    <location>
        <begin position="683"/>
        <end position="706"/>
    </location>
</feature>
<evidence type="ECO:0000256" key="1">
    <source>
        <dbReference type="SAM" id="Coils"/>
    </source>
</evidence>
<organism evidence="3 5">
    <name type="scientific">Ustilago bromivora</name>
    <dbReference type="NCBI Taxonomy" id="307758"/>
    <lineage>
        <taxon>Eukaryota</taxon>
        <taxon>Fungi</taxon>
        <taxon>Dikarya</taxon>
        <taxon>Basidiomycota</taxon>
        <taxon>Ustilaginomycotina</taxon>
        <taxon>Ustilaginomycetes</taxon>
        <taxon>Ustilaginales</taxon>
        <taxon>Ustilaginaceae</taxon>
        <taxon>Ustilago</taxon>
    </lineage>
</organism>
<feature type="compositionally biased region" description="Polar residues" evidence="2">
    <location>
        <begin position="42"/>
        <end position="63"/>
    </location>
</feature>
<keyword evidence="1" id="KW-0175">Coiled coil</keyword>
<feature type="compositionally biased region" description="Polar residues" evidence="2">
    <location>
        <begin position="801"/>
        <end position="817"/>
    </location>
</feature>
<reference evidence="5" key="1">
    <citation type="submission" date="2016-04" db="EMBL/GenBank/DDBJ databases">
        <authorList>
            <person name="Guldener U."/>
            <person name="Guldener U."/>
        </authorList>
    </citation>
    <scope>NUCLEOTIDE SEQUENCE [LARGE SCALE GENOMIC DNA]</scope>
    <source>
        <strain evidence="5">UB2112</strain>
    </source>
</reference>
<dbReference type="AlphaFoldDB" id="A0A1K0G801"/>
<evidence type="ECO:0000313" key="5">
    <source>
        <dbReference type="Proteomes" id="UP000179920"/>
    </source>
</evidence>
<feature type="coiled-coil region" evidence="1">
    <location>
        <begin position="372"/>
        <end position="422"/>
    </location>
</feature>
<feature type="compositionally biased region" description="Polar residues" evidence="2">
    <location>
        <begin position="491"/>
        <end position="503"/>
    </location>
</feature>
<feature type="region of interest" description="Disordered" evidence="2">
    <location>
        <begin position="200"/>
        <end position="227"/>
    </location>
</feature>
<dbReference type="EMBL" id="ULHB01000074">
    <property type="protein sequence ID" value="SYW80450.1"/>
    <property type="molecule type" value="Genomic_DNA"/>
</dbReference>
<feature type="region of interest" description="Disordered" evidence="2">
    <location>
        <begin position="535"/>
        <end position="606"/>
    </location>
</feature>
<accession>A0A1K0G801</accession>
<feature type="region of interest" description="Disordered" evidence="2">
    <location>
        <begin position="481"/>
        <end position="503"/>
    </location>
</feature>